<dbReference type="PRINTS" id="PR00364">
    <property type="entry name" value="DISEASERSIST"/>
</dbReference>
<evidence type="ECO:0000256" key="2">
    <source>
        <dbReference type="ARBA" id="ARBA00022821"/>
    </source>
</evidence>
<dbReference type="Gene3D" id="1.10.8.430">
    <property type="entry name" value="Helical domain of apoptotic protease-activating factors"/>
    <property type="match status" value="1"/>
</dbReference>
<comment type="caution">
    <text evidence="6">The sequence shown here is derived from an EMBL/GenBank/DDBJ whole genome shotgun (WGS) entry which is preliminary data.</text>
</comment>
<keyword evidence="1" id="KW-0677">Repeat</keyword>
<dbReference type="Gene3D" id="3.40.50.300">
    <property type="entry name" value="P-loop containing nucleotide triphosphate hydrolases"/>
    <property type="match status" value="1"/>
</dbReference>
<evidence type="ECO:0000313" key="7">
    <source>
        <dbReference type="Proteomes" id="UP001168098"/>
    </source>
</evidence>
<dbReference type="InterPro" id="IPR002182">
    <property type="entry name" value="NB-ARC"/>
</dbReference>
<dbReference type="InterPro" id="IPR042197">
    <property type="entry name" value="Apaf_helical"/>
</dbReference>
<dbReference type="EMBL" id="JARBHA010000005">
    <property type="protein sequence ID" value="KAJ9701550.1"/>
    <property type="molecule type" value="Genomic_DNA"/>
</dbReference>
<organism evidence="6 7">
    <name type="scientific">Vitis rotundifolia</name>
    <name type="common">Muscadine grape</name>
    <dbReference type="NCBI Taxonomy" id="103349"/>
    <lineage>
        <taxon>Eukaryota</taxon>
        <taxon>Viridiplantae</taxon>
        <taxon>Streptophyta</taxon>
        <taxon>Embryophyta</taxon>
        <taxon>Tracheophyta</taxon>
        <taxon>Spermatophyta</taxon>
        <taxon>Magnoliopsida</taxon>
        <taxon>eudicotyledons</taxon>
        <taxon>Gunneridae</taxon>
        <taxon>Pentapetalae</taxon>
        <taxon>rosids</taxon>
        <taxon>Vitales</taxon>
        <taxon>Vitaceae</taxon>
        <taxon>Viteae</taxon>
        <taxon>Vitis</taxon>
    </lineage>
</organism>
<dbReference type="InterPro" id="IPR027417">
    <property type="entry name" value="P-loop_NTPase"/>
</dbReference>
<evidence type="ECO:0000256" key="1">
    <source>
        <dbReference type="ARBA" id="ARBA00022737"/>
    </source>
</evidence>
<evidence type="ECO:0000313" key="6">
    <source>
        <dbReference type="EMBL" id="KAJ9701550.1"/>
    </source>
</evidence>
<reference evidence="6 7" key="1">
    <citation type="journal article" date="2023" name="BMC Biotechnol.">
        <title>Vitis rotundifolia cv Carlos genome sequencing.</title>
        <authorList>
            <person name="Huff M."/>
            <person name="Hulse-Kemp A."/>
            <person name="Scheffler B."/>
            <person name="Youngblood R."/>
            <person name="Simpson S."/>
            <person name="Babiker E."/>
            <person name="Staton M."/>
        </authorList>
    </citation>
    <scope>NUCLEOTIDE SEQUENCE [LARGE SCALE GENOMIC DNA]</scope>
    <source>
        <tissue evidence="6">Leaf</tissue>
    </source>
</reference>
<evidence type="ECO:0008006" key="8">
    <source>
        <dbReference type="Google" id="ProtNLM"/>
    </source>
</evidence>
<dbReference type="AlphaFoldDB" id="A0AA39A5V5"/>
<evidence type="ECO:0000259" key="5">
    <source>
        <dbReference type="Pfam" id="PF23598"/>
    </source>
</evidence>
<dbReference type="InterPro" id="IPR032675">
    <property type="entry name" value="LRR_dom_sf"/>
</dbReference>
<keyword evidence="2" id="KW-0611">Plant defense</keyword>
<protein>
    <recommendedName>
        <fullName evidence="8">NB-ARC domain-containing protein</fullName>
    </recommendedName>
</protein>
<keyword evidence="7" id="KW-1185">Reference proteome</keyword>
<gene>
    <name evidence="6" type="ORF">PVL29_006773</name>
</gene>
<dbReference type="Pfam" id="PF23598">
    <property type="entry name" value="LRR_14"/>
    <property type="match status" value="1"/>
</dbReference>
<dbReference type="Pfam" id="PF00931">
    <property type="entry name" value="NB-ARC"/>
    <property type="match status" value="1"/>
</dbReference>
<evidence type="ECO:0000259" key="4">
    <source>
        <dbReference type="Pfam" id="PF00931"/>
    </source>
</evidence>
<dbReference type="Proteomes" id="UP001168098">
    <property type="component" value="Unassembled WGS sequence"/>
</dbReference>
<feature type="domain" description="Disease resistance R13L4/SHOC-2-like LRR" evidence="5">
    <location>
        <begin position="723"/>
        <end position="955"/>
    </location>
</feature>
<evidence type="ECO:0000256" key="3">
    <source>
        <dbReference type="SAM" id="MobiDB-lite"/>
    </source>
</evidence>
<dbReference type="GO" id="GO:0043531">
    <property type="term" value="F:ADP binding"/>
    <property type="evidence" value="ECO:0007669"/>
    <property type="project" value="InterPro"/>
</dbReference>
<dbReference type="InterPro" id="IPR044974">
    <property type="entry name" value="Disease_R_plants"/>
</dbReference>
<dbReference type="Gene3D" id="3.80.10.10">
    <property type="entry name" value="Ribonuclease Inhibitor"/>
    <property type="match status" value="1"/>
</dbReference>
<dbReference type="InterPro" id="IPR055414">
    <property type="entry name" value="LRR_R13L4/SHOC2-like"/>
</dbReference>
<proteinExistence type="predicted"/>
<dbReference type="GO" id="GO:0098542">
    <property type="term" value="P:defense response to other organism"/>
    <property type="evidence" value="ECO:0007669"/>
    <property type="project" value="TreeGrafter"/>
</dbReference>
<dbReference type="PANTHER" id="PTHR23155:SF955">
    <property type="entry name" value="AAA+ ATPASE DOMAIN-CONTAINING PROTEIN"/>
    <property type="match status" value="1"/>
</dbReference>
<dbReference type="SUPFAM" id="SSF52540">
    <property type="entry name" value="P-loop containing nucleoside triphosphate hydrolases"/>
    <property type="match status" value="1"/>
</dbReference>
<accession>A0AA39A5V5</accession>
<sequence>MLHEYSTRKVREEAWRMMAEGRNEEAKEMRHRNSTLKMIDTPDWDTIDWAEVDDTQDLAKIVLSRVIEKLYVVRIQEPAVLVGVEEEVQWIQKESMGTRIKYSYAPEELMDVAYDFKDVIDDLILRSAAKQRGIGNWERCLLLIRIHKKLELIKSKIPALPLSPDRNSVANTIVSPVEGKVSALLALEAIHHYTKKKVMRVLDKFTSLNDFLTGLQSVELDDCGMVWMEELSHVALSAAIAIEDLINIKEQFTKRSWMRPSRGFLSAFGKLKSEDKLAVEMDKIYAKIQNLSMHRPTEFSKQCQSRDTKSTMRIPPQPTAQEPDLASFSDDVHAMITRLLTDDKRFRVIPIMSMEGIGKTTLAKLIFNHKAIVDHFPFAVWTSDGCRLHLRNKENLMEFDLNQLGDLWSYDEERQRLKAFLIDNRSLVVLDDPDFLYEVLMVLPDTSNGSTMILTTCDMRLPSKLEKKSDSHPLRLPTDEESWALFTHALKVIIPPELLKLKEEIVKRCGGLPLLIVKFVEALSQKDATVEEWSTALQQFHHDQQQLWSNTLCNIHKDLSSYMRRYFDIPARRLIRLWVAEDLVQPEDENEAPEDKKLNGNVKMIRLPDTLRQYWLSKAQQATFLGVHTNTRSELSLGTNKIRCLVDHLDREDISFGHIHGDYNTTPTCLTPYYEDVLSFLSFDTRKESKPGEVGNFLHRCISRGCFLVMLVLDLENVFRPKYLGLRSTFLKIIPSSISKLQNVQTLDMNESYRSKLMLQHGINSLTTLQTLRGLFIDEETPVRDCLDRLLDIKKLGLTMSSKQEAVSLSLQAVADWVLKLNQLRSLRLKSIDKSNQPWDLELKPLVGHVNLSRIYLLGRLKNPSIISQFPYSLIDLTLSGSGLAEDPMQSLDELPNLRSLKLFAKSYLGKNMLCSLGGFPQLRVLKLWKLEQLEEWNVEKGALQDLRDLEIRFCRSLKMLPVELLHRTLLKIEVIPAQEVYYLIS</sequence>
<dbReference type="PANTHER" id="PTHR23155">
    <property type="entry name" value="DISEASE RESISTANCE PROTEIN RP"/>
    <property type="match status" value="1"/>
</dbReference>
<name>A0AA39A5V5_VITRO</name>
<feature type="region of interest" description="Disordered" evidence="3">
    <location>
        <begin position="299"/>
        <end position="323"/>
    </location>
</feature>
<feature type="domain" description="NB-ARC" evidence="4">
    <location>
        <begin position="330"/>
        <end position="488"/>
    </location>
</feature>
<dbReference type="SUPFAM" id="SSF52058">
    <property type="entry name" value="L domain-like"/>
    <property type="match status" value="1"/>
</dbReference>